<gene>
    <name evidence="1" type="ORF">SAMEA3538828_05368</name>
</gene>
<sequence length="67" mass="8037">MRVAFPLTLKHGGAVGIPASHLCNSGNIIDRVHFKRVRHWFFFRYYWHWRGGINRNNVRLLFIAFIR</sequence>
<organism evidence="1 2">
    <name type="scientific">Klebsiella pneumoniae</name>
    <dbReference type="NCBI Taxonomy" id="573"/>
    <lineage>
        <taxon>Bacteria</taxon>
        <taxon>Pseudomonadati</taxon>
        <taxon>Pseudomonadota</taxon>
        <taxon>Gammaproteobacteria</taxon>
        <taxon>Enterobacterales</taxon>
        <taxon>Enterobacteriaceae</taxon>
        <taxon>Klebsiella/Raoultella group</taxon>
        <taxon>Klebsiella</taxon>
        <taxon>Klebsiella pneumoniae complex</taxon>
    </lineage>
</organism>
<name>A0A8B4VVX6_KLEPN</name>
<dbReference type="AlphaFoldDB" id="A0A8B4VVX6"/>
<reference evidence="1 2" key="1">
    <citation type="submission" date="2018-08" db="EMBL/GenBank/DDBJ databases">
        <authorList>
            <consortium name="Pathogen Informatics"/>
        </authorList>
    </citation>
    <scope>NUCLEOTIDE SEQUENCE [LARGE SCALE GENOMIC DNA]</scope>
    <source>
        <strain evidence="1 2">EuSCAPE_HU047</strain>
    </source>
</reference>
<protein>
    <submittedName>
        <fullName evidence="1">Uncharacterized protein</fullName>
    </submittedName>
</protein>
<accession>A0A8B4VVX6</accession>
<comment type="caution">
    <text evidence="1">The sequence shown here is derived from an EMBL/GenBank/DDBJ whole genome shotgun (WGS) entry which is preliminary data.</text>
</comment>
<dbReference type="Proteomes" id="UP000258253">
    <property type="component" value="Unassembled WGS sequence"/>
</dbReference>
<evidence type="ECO:0000313" key="2">
    <source>
        <dbReference type="Proteomes" id="UP000258253"/>
    </source>
</evidence>
<dbReference type="EMBL" id="ULCI01000627">
    <property type="protein sequence ID" value="SYR51408.1"/>
    <property type="molecule type" value="Genomic_DNA"/>
</dbReference>
<evidence type="ECO:0000313" key="1">
    <source>
        <dbReference type="EMBL" id="SYR51408.1"/>
    </source>
</evidence>
<proteinExistence type="predicted"/>